<proteinExistence type="predicted"/>
<organism evidence="1 2">
    <name type="scientific">Brachionus calyciflorus</name>
    <dbReference type="NCBI Taxonomy" id="104777"/>
    <lineage>
        <taxon>Eukaryota</taxon>
        <taxon>Metazoa</taxon>
        <taxon>Spiralia</taxon>
        <taxon>Gnathifera</taxon>
        <taxon>Rotifera</taxon>
        <taxon>Eurotatoria</taxon>
        <taxon>Monogononta</taxon>
        <taxon>Pseudotrocha</taxon>
        <taxon>Ploima</taxon>
        <taxon>Brachionidae</taxon>
        <taxon>Brachionus</taxon>
    </lineage>
</organism>
<dbReference type="GO" id="GO:0007005">
    <property type="term" value="P:mitochondrion organization"/>
    <property type="evidence" value="ECO:0007669"/>
    <property type="project" value="TreeGrafter"/>
</dbReference>
<gene>
    <name evidence="1" type="ORF">OXX778_LOCUS14962</name>
</gene>
<dbReference type="EMBL" id="CAJNOC010003193">
    <property type="protein sequence ID" value="CAF0971914.1"/>
    <property type="molecule type" value="Genomic_DNA"/>
</dbReference>
<dbReference type="GO" id="GO:0003723">
    <property type="term" value="F:RNA binding"/>
    <property type="evidence" value="ECO:0007669"/>
    <property type="project" value="TreeGrafter"/>
</dbReference>
<sequence length="343" mass="40356">MFRNCFLIKRNVNKSLHLVLRNDFFTEFETKILRFQSKQKELSMINLEEKRQQVNKFLNEKTDSKVLYDNVKSILYLGKTDEDFKLILKCIEKLNDEASSEFKIHCSFIRLLYSLNRIDVALECFKNEKLRNIFMQDLKSIVVILDKLIEDKKYDEALQFFRTYIKNMKKVPSSILNAVTLCLLKINSKESLLEAKNLVEYCNTKKFSLNLNSIVQIFMLSINQKDYLFALNFLGKTNRVSFSVHNNLLAIIFSCMNQPIQSLTHLNNLVLDTKLDSVVFKTTLDYIENSIGLSNNKDLLTKYENIKKDLIQRKKHKNEDIVEFYSKSSEGVFSKNAKKFYEK</sequence>
<reference evidence="1" key="1">
    <citation type="submission" date="2021-02" db="EMBL/GenBank/DDBJ databases">
        <authorList>
            <person name="Nowell W R."/>
        </authorList>
    </citation>
    <scope>NUCLEOTIDE SEQUENCE</scope>
    <source>
        <strain evidence="1">Ploen Becks lab</strain>
    </source>
</reference>
<evidence type="ECO:0000313" key="2">
    <source>
        <dbReference type="Proteomes" id="UP000663879"/>
    </source>
</evidence>
<dbReference type="Proteomes" id="UP000663879">
    <property type="component" value="Unassembled WGS sequence"/>
</dbReference>
<accession>A0A814ENJ6</accession>
<dbReference type="PANTHER" id="PTHR14700">
    <property type="entry name" value="PENTATRICOPEPTIDE REPEAT-CONTAINING PROTEIN 2, MITOCHONDRIAL"/>
    <property type="match status" value="1"/>
</dbReference>
<dbReference type="GO" id="GO:0050684">
    <property type="term" value="P:regulation of mRNA processing"/>
    <property type="evidence" value="ECO:0007669"/>
    <property type="project" value="InterPro"/>
</dbReference>
<evidence type="ECO:0008006" key="3">
    <source>
        <dbReference type="Google" id="ProtNLM"/>
    </source>
</evidence>
<name>A0A814ENJ6_9BILA</name>
<dbReference type="PANTHER" id="PTHR14700:SF0">
    <property type="entry name" value="PENTATRICOPEPTIDE REPEAT-CONTAINING PROTEIN 2, MITOCHONDRIAL"/>
    <property type="match status" value="1"/>
</dbReference>
<keyword evidence="2" id="KW-1185">Reference proteome</keyword>
<dbReference type="InterPro" id="IPR034629">
    <property type="entry name" value="PTCD2"/>
</dbReference>
<dbReference type="GO" id="GO:0005739">
    <property type="term" value="C:mitochondrion"/>
    <property type="evidence" value="ECO:0007669"/>
    <property type="project" value="InterPro"/>
</dbReference>
<evidence type="ECO:0000313" key="1">
    <source>
        <dbReference type="EMBL" id="CAF0971914.1"/>
    </source>
</evidence>
<dbReference type="AlphaFoldDB" id="A0A814ENJ6"/>
<dbReference type="OrthoDB" id="6073372at2759"/>
<comment type="caution">
    <text evidence="1">The sequence shown here is derived from an EMBL/GenBank/DDBJ whole genome shotgun (WGS) entry which is preliminary data.</text>
</comment>
<protein>
    <recommendedName>
        <fullName evidence="3">Pentatricopeptide repeat-containing protein 2</fullName>
    </recommendedName>
</protein>